<dbReference type="RefSeq" id="WP_344306465.1">
    <property type="nucleotide sequence ID" value="NZ_BAAANY010000001.1"/>
</dbReference>
<dbReference type="Gene3D" id="1.10.260.40">
    <property type="entry name" value="lambda repressor-like DNA-binding domains"/>
    <property type="match status" value="1"/>
</dbReference>
<comment type="caution">
    <text evidence="2">The sequence shown here is derived from an EMBL/GenBank/DDBJ whole genome shotgun (WGS) entry which is preliminary data.</text>
</comment>
<organism evidence="2 3">
    <name type="scientific">Fodinicola feengrottensis</name>
    <dbReference type="NCBI Taxonomy" id="435914"/>
    <lineage>
        <taxon>Bacteria</taxon>
        <taxon>Bacillati</taxon>
        <taxon>Actinomycetota</taxon>
        <taxon>Actinomycetes</taxon>
        <taxon>Mycobacteriales</taxon>
        <taxon>Fodinicola</taxon>
    </lineage>
</organism>
<dbReference type="InterPro" id="IPR010982">
    <property type="entry name" value="Lambda_DNA-bd_dom_sf"/>
</dbReference>
<proteinExistence type="predicted"/>
<dbReference type="Proteomes" id="UP001500618">
    <property type="component" value="Unassembled WGS sequence"/>
</dbReference>
<accession>A0ABN2FS60</accession>
<dbReference type="CDD" id="cd00093">
    <property type="entry name" value="HTH_XRE"/>
    <property type="match status" value="1"/>
</dbReference>
<protein>
    <submittedName>
        <fullName evidence="2">Helix-turn-helix transcriptional regulator</fullName>
    </submittedName>
</protein>
<dbReference type="Pfam" id="PF19054">
    <property type="entry name" value="DUF5753"/>
    <property type="match status" value="1"/>
</dbReference>
<reference evidence="2 3" key="1">
    <citation type="journal article" date="2019" name="Int. J. Syst. Evol. Microbiol.">
        <title>The Global Catalogue of Microorganisms (GCM) 10K type strain sequencing project: providing services to taxonomists for standard genome sequencing and annotation.</title>
        <authorList>
            <consortium name="The Broad Institute Genomics Platform"/>
            <consortium name="The Broad Institute Genome Sequencing Center for Infectious Disease"/>
            <person name="Wu L."/>
            <person name="Ma J."/>
        </authorList>
    </citation>
    <scope>NUCLEOTIDE SEQUENCE [LARGE SCALE GENOMIC DNA]</scope>
    <source>
        <strain evidence="2 3">JCM 14718</strain>
    </source>
</reference>
<evidence type="ECO:0000259" key="1">
    <source>
        <dbReference type="PROSITE" id="PS50943"/>
    </source>
</evidence>
<dbReference type="Pfam" id="PF01381">
    <property type="entry name" value="HTH_3"/>
    <property type="match status" value="1"/>
</dbReference>
<gene>
    <name evidence="2" type="ORF">GCM10009765_03600</name>
</gene>
<evidence type="ECO:0000313" key="2">
    <source>
        <dbReference type="EMBL" id="GAA1657358.1"/>
    </source>
</evidence>
<evidence type="ECO:0000313" key="3">
    <source>
        <dbReference type="Proteomes" id="UP001500618"/>
    </source>
</evidence>
<dbReference type="SUPFAM" id="SSF47413">
    <property type="entry name" value="lambda repressor-like DNA-binding domains"/>
    <property type="match status" value="1"/>
</dbReference>
<dbReference type="EMBL" id="BAAANY010000001">
    <property type="protein sequence ID" value="GAA1657358.1"/>
    <property type="molecule type" value="Genomic_DNA"/>
</dbReference>
<name>A0ABN2FS60_9ACTN</name>
<keyword evidence="3" id="KW-1185">Reference proteome</keyword>
<dbReference type="SMART" id="SM00530">
    <property type="entry name" value="HTH_XRE"/>
    <property type="match status" value="1"/>
</dbReference>
<dbReference type="InterPro" id="IPR001387">
    <property type="entry name" value="Cro/C1-type_HTH"/>
</dbReference>
<feature type="domain" description="HTH cro/C1-type" evidence="1">
    <location>
        <begin position="15"/>
        <end position="69"/>
    </location>
</feature>
<dbReference type="PROSITE" id="PS50943">
    <property type="entry name" value="HTH_CROC1"/>
    <property type="match status" value="1"/>
</dbReference>
<dbReference type="InterPro" id="IPR043917">
    <property type="entry name" value="DUF5753"/>
</dbReference>
<sequence length="283" mass="31579">MAEATPRTRRLGALLKQIREDRGWSQAETAAKLGYKAVSTVSKIENGTQALTLQQLPHVFLVYELTDTLVQEELRDLVRRGNEPDYWERYGNVVSDLLNSYLVSIDTASRLFVWNPGVIHGLLQTPDYARAIAQSTKVWTDEQLTGFVDLRLEHQEVALHRQPPLQVEVILTEGILRQEVGGRSVMRAQVHHLVDLAHNDPNITIQVIPFSAGAHAGVDGPFMYMTFPGGRDQVSIESTRAALQLTSKEEVEGYRNIKDLLQKDALTTADSTRVLASIAEDLA</sequence>